<dbReference type="EMBL" id="PYMA01000017">
    <property type="protein sequence ID" value="PSW15181.1"/>
    <property type="molecule type" value="Genomic_DNA"/>
</dbReference>
<evidence type="ECO:0000313" key="2">
    <source>
        <dbReference type="Proteomes" id="UP000241771"/>
    </source>
</evidence>
<name>A0A2T3NIV2_9GAMM</name>
<comment type="caution">
    <text evidence="1">The sequence shown here is derived from an EMBL/GenBank/DDBJ whole genome shotgun (WGS) entry which is preliminary data.</text>
</comment>
<dbReference type="Gene3D" id="3.30.1910.10">
    <property type="entry name" value="so0334 like domain"/>
    <property type="match status" value="1"/>
</dbReference>
<dbReference type="RefSeq" id="WP_036831614.1">
    <property type="nucleotide sequence ID" value="NZ_JGVO01001595.1"/>
</dbReference>
<reference evidence="1 2" key="1">
    <citation type="submission" date="2018-01" db="EMBL/GenBank/DDBJ databases">
        <title>Whole genome sequencing of Histamine producing bacteria.</title>
        <authorList>
            <person name="Butler K."/>
        </authorList>
    </citation>
    <scope>NUCLEOTIDE SEQUENCE [LARGE SCALE GENOMIC DNA]</scope>
    <source>
        <strain evidence="1 2">DSM 100436</strain>
    </source>
</reference>
<accession>A0A2T3NIV2</accession>
<gene>
    <name evidence="1" type="ORF">C9I98_21265</name>
</gene>
<keyword evidence="2" id="KW-1185">Reference proteome</keyword>
<protein>
    <submittedName>
        <fullName evidence="1">DUF1107 domain-containing protein</fullName>
    </submittedName>
</protein>
<dbReference type="OrthoDB" id="5588896at2"/>
<dbReference type="Pfam" id="PF06526">
    <property type="entry name" value="DUF1107"/>
    <property type="match status" value="1"/>
</dbReference>
<evidence type="ECO:0000313" key="1">
    <source>
        <dbReference type="EMBL" id="PSW15181.1"/>
    </source>
</evidence>
<sequence>MLKIFKHYRPNQVARYVKSYFRGRLYIVGIGGYEFDGGRLLPPNSKDKKVLMTLSEVNREIEQLAEVI</sequence>
<dbReference type="Proteomes" id="UP000241771">
    <property type="component" value="Unassembled WGS sequence"/>
</dbReference>
<dbReference type="InterPro" id="IPR009491">
    <property type="entry name" value="DUF1107"/>
</dbReference>
<organism evidence="1 2">
    <name type="scientific">Photobacterium sanctipauli</name>
    <dbReference type="NCBI Taxonomy" id="1342794"/>
    <lineage>
        <taxon>Bacteria</taxon>
        <taxon>Pseudomonadati</taxon>
        <taxon>Pseudomonadota</taxon>
        <taxon>Gammaproteobacteria</taxon>
        <taxon>Vibrionales</taxon>
        <taxon>Vibrionaceae</taxon>
        <taxon>Photobacterium</taxon>
    </lineage>
</organism>
<dbReference type="AlphaFoldDB" id="A0A2T3NIV2"/>
<proteinExistence type="predicted"/>